<dbReference type="SUPFAM" id="SSF88688">
    <property type="entry name" value="Families 57/38 glycoside transferase middle domain"/>
    <property type="match status" value="1"/>
</dbReference>
<sequence>IHLFANHILTKKYHHDNDENVNYLRQVIGILQHHDAVIGTAKQHNLLLINQFNINNQFNLIFCNLLNISLCNAMEYYELHNHHIIDDDDDDASDDDDDDDKDGQWLEVKPGLAFCPVCDLSAGCTCISELMFTLGLELSTIRLKRHSPFDPKYPYPGTDESGGESTLPVKMLSRGHVHATTDREVLLNDFSNQRCHLRK</sequence>
<evidence type="ECO:0000256" key="1">
    <source>
        <dbReference type="ARBA" id="ARBA00022801"/>
    </source>
</evidence>
<keyword evidence="3" id="KW-1185">Reference proteome</keyword>
<dbReference type="GO" id="GO:0004559">
    <property type="term" value="F:alpha-mannosidase activity"/>
    <property type="evidence" value="ECO:0007669"/>
    <property type="project" value="InterPro"/>
</dbReference>
<dbReference type="Gene3D" id="1.20.1270.50">
    <property type="entry name" value="Glycoside hydrolase family 38, central domain"/>
    <property type="match status" value="1"/>
</dbReference>
<dbReference type="InterPro" id="IPR037094">
    <property type="entry name" value="Glyco_hydro_38_cen_sf"/>
</dbReference>
<dbReference type="InterPro" id="IPR028995">
    <property type="entry name" value="Glyco_hydro_57/38_cen_sf"/>
</dbReference>
<reference evidence="2 3" key="1">
    <citation type="submission" date="2018-11" db="EMBL/GenBank/DDBJ databases">
        <authorList>
            <consortium name="Pathogen Informatics"/>
        </authorList>
    </citation>
    <scope>NUCLEOTIDE SEQUENCE [LARGE SCALE GENOMIC DNA]</scope>
    <source>
        <strain evidence="2 3">Zambia</strain>
    </source>
</reference>
<dbReference type="GO" id="GO:0006013">
    <property type="term" value="P:mannose metabolic process"/>
    <property type="evidence" value="ECO:0007669"/>
    <property type="project" value="InterPro"/>
</dbReference>
<gene>
    <name evidence="2" type="ORF">SMRZ_LOCUS8722</name>
</gene>
<dbReference type="EMBL" id="UZAI01003886">
    <property type="protein sequence ID" value="VDO82936.1"/>
    <property type="molecule type" value="Genomic_DNA"/>
</dbReference>
<organism evidence="2 3">
    <name type="scientific">Schistosoma margrebowiei</name>
    <dbReference type="NCBI Taxonomy" id="48269"/>
    <lineage>
        <taxon>Eukaryota</taxon>
        <taxon>Metazoa</taxon>
        <taxon>Spiralia</taxon>
        <taxon>Lophotrochozoa</taxon>
        <taxon>Platyhelminthes</taxon>
        <taxon>Trematoda</taxon>
        <taxon>Digenea</taxon>
        <taxon>Strigeidida</taxon>
        <taxon>Schistosomatoidea</taxon>
        <taxon>Schistosomatidae</taxon>
        <taxon>Schistosoma</taxon>
    </lineage>
</organism>
<proteinExistence type="predicted"/>
<dbReference type="AlphaFoldDB" id="A0A183LY47"/>
<dbReference type="Proteomes" id="UP000277204">
    <property type="component" value="Unassembled WGS sequence"/>
</dbReference>
<evidence type="ECO:0000313" key="3">
    <source>
        <dbReference type="Proteomes" id="UP000277204"/>
    </source>
</evidence>
<keyword evidence="1" id="KW-0378">Hydrolase</keyword>
<feature type="non-terminal residue" evidence="2">
    <location>
        <position position="1"/>
    </location>
</feature>
<evidence type="ECO:0000313" key="2">
    <source>
        <dbReference type="EMBL" id="VDO82936.1"/>
    </source>
</evidence>
<accession>A0A183LY47</accession>
<protein>
    <submittedName>
        <fullName evidence="2">Uncharacterized protein</fullName>
    </submittedName>
</protein>
<name>A0A183LY47_9TREM</name>